<dbReference type="PANTHER" id="PTHR33567:SF3">
    <property type="entry name" value="CHROMATE ION TRANSPORTER (EUROFUNG)"/>
    <property type="match status" value="1"/>
</dbReference>
<comment type="subcellular location">
    <subcellularLocation>
        <location evidence="1">Cell membrane</location>
        <topology evidence="1">Multi-pass membrane protein</topology>
    </subcellularLocation>
</comment>
<evidence type="ECO:0000256" key="6">
    <source>
        <dbReference type="ARBA" id="ARBA00023136"/>
    </source>
</evidence>
<keyword evidence="4 8" id="KW-0812">Transmembrane</keyword>
<accession>A0A446BPQ3</accession>
<dbReference type="Pfam" id="PF08386">
    <property type="entry name" value="Abhydrolase_4"/>
    <property type="match status" value="1"/>
</dbReference>
<feature type="transmembrane region" description="Helical" evidence="8">
    <location>
        <begin position="53"/>
        <end position="85"/>
    </location>
</feature>
<evidence type="ECO:0000313" key="11">
    <source>
        <dbReference type="EMBL" id="SPQ24410.1"/>
    </source>
</evidence>
<feature type="domain" description="Peptidase S33 tripeptidyl aminopeptidase-like C-terminal" evidence="10">
    <location>
        <begin position="794"/>
        <end position="880"/>
    </location>
</feature>
<dbReference type="Pfam" id="PF00561">
    <property type="entry name" value="Abhydrolase_1"/>
    <property type="match status" value="1"/>
</dbReference>
<comment type="similarity">
    <text evidence="2">Belongs to the chromate ion transporter (CHR) (TC 2.A.51) family.</text>
</comment>
<feature type="transmembrane region" description="Helical" evidence="8">
    <location>
        <begin position="141"/>
        <end position="163"/>
    </location>
</feature>
<feature type="domain" description="AB hydrolase-1" evidence="9">
    <location>
        <begin position="460"/>
        <end position="612"/>
    </location>
</feature>
<feature type="transmembrane region" description="Helical" evidence="8">
    <location>
        <begin position="253"/>
        <end position="275"/>
    </location>
</feature>
<protein>
    <submittedName>
        <fullName evidence="11">91a14a50-4029-44f5-ad6d-076a6e6b4b04</fullName>
    </submittedName>
</protein>
<keyword evidence="6 8" id="KW-0472">Membrane</keyword>
<feature type="transmembrane region" description="Helical" evidence="8">
    <location>
        <begin position="20"/>
        <end position="41"/>
    </location>
</feature>
<dbReference type="InterPro" id="IPR013595">
    <property type="entry name" value="Pept_S33_TAP-like_C"/>
</dbReference>
<dbReference type="SUPFAM" id="SSF53474">
    <property type="entry name" value="alpha/beta-Hydrolases"/>
    <property type="match status" value="1"/>
</dbReference>
<evidence type="ECO:0000256" key="2">
    <source>
        <dbReference type="ARBA" id="ARBA00005262"/>
    </source>
</evidence>
<dbReference type="InterPro" id="IPR000073">
    <property type="entry name" value="AB_hydrolase_1"/>
</dbReference>
<dbReference type="AlphaFoldDB" id="A0A446BPQ3"/>
<dbReference type="Pfam" id="PF02417">
    <property type="entry name" value="Chromate_transp"/>
    <property type="match status" value="1"/>
</dbReference>
<evidence type="ECO:0000256" key="4">
    <source>
        <dbReference type="ARBA" id="ARBA00022692"/>
    </source>
</evidence>
<proteinExistence type="inferred from homology"/>
<name>A0A446BPQ3_9PEZI</name>
<feature type="compositionally biased region" description="Basic and acidic residues" evidence="7">
    <location>
        <begin position="112"/>
        <end position="129"/>
    </location>
</feature>
<organism evidence="11 12">
    <name type="scientific">Thermothielavioides terrestris</name>
    <dbReference type="NCBI Taxonomy" id="2587410"/>
    <lineage>
        <taxon>Eukaryota</taxon>
        <taxon>Fungi</taxon>
        <taxon>Dikarya</taxon>
        <taxon>Ascomycota</taxon>
        <taxon>Pezizomycotina</taxon>
        <taxon>Sordariomycetes</taxon>
        <taxon>Sordariomycetidae</taxon>
        <taxon>Sordariales</taxon>
        <taxon>Chaetomiaceae</taxon>
        <taxon>Thermothielavioides</taxon>
    </lineage>
</organism>
<dbReference type="GO" id="GO:0015109">
    <property type="term" value="F:chromate transmembrane transporter activity"/>
    <property type="evidence" value="ECO:0007669"/>
    <property type="project" value="InterPro"/>
</dbReference>
<reference evidence="11 12" key="1">
    <citation type="submission" date="2018-04" db="EMBL/GenBank/DDBJ databases">
        <authorList>
            <person name="Huttner S."/>
            <person name="Dainat J."/>
        </authorList>
    </citation>
    <scope>NUCLEOTIDE SEQUENCE [LARGE SCALE GENOMIC DNA]</scope>
</reference>
<dbReference type="PANTHER" id="PTHR33567">
    <property type="entry name" value="CHROMATE ION TRANSPORTER (EUROFUNG)"/>
    <property type="match status" value="1"/>
</dbReference>
<dbReference type="InterPro" id="IPR029058">
    <property type="entry name" value="AB_hydrolase_fold"/>
</dbReference>
<keyword evidence="5 8" id="KW-1133">Transmembrane helix</keyword>
<evidence type="ECO:0000256" key="5">
    <source>
        <dbReference type="ARBA" id="ARBA00022989"/>
    </source>
</evidence>
<evidence type="ECO:0000256" key="1">
    <source>
        <dbReference type="ARBA" id="ARBA00004651"/>
    </source>
</evidence>
<feature type="transmembrane region" description="Helical" evidence="8">
    <location>
        <begin position="175"/>
        <end position="198"/>
    </location>
</feature>
<dbReference type="Gene3D" id="3.40.50.1820">
    <property type="entry name" value="alpha/beta hydrolase"/>
    <property type="match status" value="1"/>
</dbReference>
<dbReference type="Proteomes" id="UP000289323">
    <property type="component" value="Unassembled WGS sequence"/>
</dbReference>
<feature type="region of interest" description="Disordered" evidence="7">
    <location>
        <begin position="108"/>
        <end position="129"/>
    </location>
</feature>
<feature type="transmembrane region" description="Helical" evidence="8">
    <location>
        <begin position="287"/>
        <end position="307"/>
    </location>
</feature>
<evidence type="ECO:0000259" key="10">
    <source>
        <dbReference type="Pfam" id="PF08386"/>
    </source>
</evidence>
<evidence type="ECO:0000259" key="9">
    <source>
        <dbReference type="Pfam" id="PF00561"/>
    </source>
</evidence>
<dbReference type="InterPro" id="IPR003370">
    <property type="entry name" value="Chromate_transpt"/>
</dbReference>
<keyword evidence="3" id="KW-1003">Cell membrane</keyword>
<evidence type="ECO:0000313" key="12">
    <source>
        <dbReference type="Proteomes" id="UP000289323"/>
    </source>
</evidence>
<dbReference type="GO" id="GO:0005886">
    <property type="term" value="C:plasma membrane"/>
    <property type="evidence" value="ECO:0007669"/>
    <property type="project" value="UniProtKB-SubCell"/>
</dbReference>
<evidence type="ECO:0000256" key="8">
    <source>
        <dbReference type="SAM" id="Phobius"/>
    </source>
</evidence>
<sequence length="927" mass="101643">MFGLAIGISNVGETLPRAVYALLSGLNAATVGIIALAGVQLAQKAITDKLTRLLVFFGAAAGLLYNALWYLPVLMLIGGIITVVYDFRWLHGPVKWLVDAARQRLPVTNQDTQHESQRETPGADHSQEETRIVPADRRLKIGWKSGLLLIVLFLLSFAAIMAVRSSALAHESNSLLYRLFSNMYLAGTIIFGGGPVVIPLLREYVVAEGWVSARDFLIGLALIQGFPGPNFNFAVYLGALAAFNAGYSPAAGAVLAFVGIFLPGLVTVHGIMGVWRAVRGWRWVRSALRGVNAAAVGLIYTAVYRLWQIGWIDEGFEQGTSLADDPWWVVVTATSYVGGSAAKRTWRRSTRDTLLAVLFLTICLVSYRVASGASFHVRALRCSHSHGRGDPPLAVTYPGEQIAWTPCGTLANRTLECSTITVPMDHFNASNNQPGNKNFTIPLLRLRSPNATTAAGARTPNLLLNPGGPGGSGTEFIYRRGAQLAAIVGDGFHLLSFDPRGVNGSRPAARCYPTRDDRRRLAAVRDKKPVEDSGELWAWTANFVQACRDTMGEWGAYVNTPQTAADMNSILEAVGQADEGLYYWGFSYGTLLGQTYASMFPDRATRVIIDGVVNQFDWYDSLLDRESLADADRVFEGFADECVKAGEEDCALAGLAKSKEELATLVVERVERLKDDPVGVYVNNTLYGVLDYWAVWYNGVFPALYKPAIWKDLASNLALLFRGNATAAFLAYGRDGVWDDFGDATKFITINDGASGAARWPVDRVGLLDQLLPFFNQSLFGGIELNFYFSKQAWVIPRTHSYAPKRGIKTANPLLVLTTTYDPVCPLISARSANDAFEGSRIVEVKGYGHCSLAVPSMCIARHVRDFLYDGKLPDDNVQCEADGKPYFSKPEDEKALVDALSLGEEERRIRLAQQELARDSWLKPWR</sequence>
<evidence type="ECO:0000256" key="3">
    <source>
        <dbReference type="ARBA" id="ARBA00022475"/>
    </source>
</evidence>
<feature type="transmembrane region" description="Helical" evidence="8">
    <location>
        <begin position="353"/>
        <end position="370"/>
    </location>
</feature>
<evidence type="ECO:0000256" key="7">
    <source>
        <dbReference type="SAM" id="MobiDB-lite"/>
    </source>
</evidence>
<gene>
    <name evidence="11" type="ORF">TT172_LOCUS6829</name>
</gene>
<feature type="transmembrane region" description="Helical" evidence="8">
    <location>
        <begin position="327"/>
        <end position="346"/>
    </location>
</feature>
<dbReference type="EMBL" id="OUUZ01000013">
    <property type="protein sequence ID" value="SPQ24410.1"/>
    <property type="molecule type" value="Genomic_DNA"/>
</dbReference>